<organism evidence="1 2">
    <name type="scientific">Gemmata obscuriglobus</name>
    <dbReference type="NCBI Taxonomy" id="114"/>
    <lineage>
        <taxon>Bacteria</taxon>
        <taxon>Pseudomonadati</taxon>
        <taxon>Planctomycetota</taxon>
        <taxon>Planctomycetia</taxon>
        <taxon>Gemmatales</taxon>
        <taxon>Gemmataceae</taxon>
        <taxon>Gemmata</taxon>
    </lineage>
</organism>
<keyword evidence="2" id="KW-1185">Reference proteome</keyword>
<dbReference type="EMBL" id="CP025958">
    <property type="protein sequence ID" value="AWM39630.1"/>
    <property type="molecule type" value="Genomic_DNA"/>
</dbReference>
<dbReference type="AlphaFoldDB" id="A0A2Z3HEC2"/>
<protein>
    <submittedName>
        <fullName evidence="1">TIGR02996 domain-containing protein</fullName>
    </submittedName>
</protein>
<reference evidence="1 2" key="1">
    <citation type="submission" date="2018-01" db="EMBL/GenBank/DDBJ databases">
        <title>G. obscuriglobus.</title>
        <authorList>
            <person name="Franke J."/>
            <person name="Blomberg W."/>
            <person name="Selmecki A."/>
        </authorList>
    </citation>
    <scope>NUCLEOTIDE SEQUENCE [LARGE SCALE GENOMIC DNA]</scope>
    <source>
        <strain evidence="1 2">DSM 5831</strain>
    </source>
</reference>
<accession>A0A2Z3HEC2</accession>
<gene>
    <name evidence="1" type="ORF">C1280_23270</name>
</gene>
<dbReference type="InterPro" id="IPR014338">
    <property type="entry name" value="CHP02996_rpt-companion-dom"/>
</dbReference>
<name>A0A2Z3HEC2_9BACT</name>
<dbReference type="KEGG" id="gog:C1280_23270"/>
<evidence type="ECO:0000313" key="1">
    <source>
        <dbReference type="EMBL" id="AWM39630.1"/>
    </source>
</evidence>
<proteinExistence type="predicted"/>
<evidence type="ECO:0000313" key="2">
    <source>
        <dbReference type="Proteomes" id="UP000245802"/>
    </source>
</evidence>
<dbReference type="RefSeq" id="WP_010035078.1">
    <property type="nucleotide sequence ID" value="NZ_CP025958.1"/>
</dbReference>
<dbReference type="OrthoDB" id="261413at2"/>
<sequence>MDADERALLDAIIAEPDEDTPRLVYADWLDEHGRHERAELIRAQIGLIRSKDEDTTAQRNAWQARVRVLLCAHSEGWRKELPKIPRVRWGPFERGMVESVTLKLRYWTPAVPSDLVNLFAHVPLRALRAHFARWDGNSPEDCVGLLSWPGLERFDELHLIARFHARPGEDVISPFLAPLWTHSWADRPRVIDLRECDLRDAAVQPLMAGPLHRLPTLVFAQRSFSESTRAVLTARLGHGVRFV</sequence>
<dbReference type="Proteomes" id="UP000245802">
    <property type="component" value="Chromosome"/>
</dbReference>
<dbReference type="NCBIfam" id="TIGR02996">
    <property type="entry name" value="rpt_mate_G_obs"/>
    <property type="match status" value="1"/>
</dbReference>